<evidence type="ECO:0000313" key="1">
    <source>
        <dbReference type="EMBL" id="KRY83597.1"/>
    </source>
</evidence>
<accession>A0A0V1FBW0</accession>
<keyword evidence="2" id="KW-1185">Reference proteome</keyword>
<organism evidence="1 2">
    <name type="scientific">Trichinella pseudospiralis</name>
    <name type="common">Parasitic roundworm</name>
    <dbReference type="NCBI Taxonomy" id="6337"/>
    <lineage>
        <taxon>Eukaryota</taxon>
        <taxon>Metazoa</taxon>
        <taxon>Ecdysozoa</taxon>
        <taxon>Nematoda</taxon>
        <taxon>Enoplea</taxon>
        <taxon>Dorylaimia</taxon>
        <taxon>Trichinellida</taxon>
        <taxon>Trichinellidae</taxon>
        <taxon>Trichinella</taxon>
    </lineage>
</organism>
<sequence>MPRNHPTYLVLLLVNPSYGNVTSSYGHQTRLSMRPIYSRIMSLKAKVYNIQRVWFKMTGNMNDKAKIITAITVRPNELQFSVEM</sequence>
<dbReference type="Proteomes" id="UP000054995">
    <property type="component" value="Unassembled WGS sequence"/>
</dbReference>
<name>A0A0V1FBW0_TRIPS</name>
<protein>
    <submittedName>
        <fullName evidence="1">Uncharacterized protein</fullName>
    </submittedName>
</protein>
<evidence type="ECO:0000313" key="2">
    <source>
        <dbReference type="Proteomes" id="UP000054995"/>
    </source>
</evidence>
<proteinExistence type="predicted"/>
<dbReference type="EMBL" id="JYDT01000136">
    <property type="protein sequence ID" value="KRY83597.1"/>
    <property type="molecule type" value="Genomic_DNA"/>
</dbReference>
<comment type="caution">
    <text evidence="1">The sequence shown here is derived from an EMBL/GenBank/DDBJ whole genome shotgun (WGS) entry which is preliminary data.</text>
</comment>
<reference evidence="1 2" key="1">
    <citation type="submission" date="2015-01" db="EMBL/GenBank/DDBJ databases">
        <title>Evolution of Trichinella species and genotypes.</title>
        <authorList>
            <person name="Korhonen P.K."/>
            <person name="Edoardo P."/>
            <person name="Giuseppe L.R."/>
            <person name="Gasser R.B."/>
        </authorList>
    </citation>
    <scope>NUCLEOTIDE SEQUENCE [LARGE SCALE GENOMIC DNA]</scope>
    <source>
        <strain evidence="1">ISS470</strain>
    </source>
</reference>
<dbReference type="AlphaFoldDB" id="A0A0V1FBW0"/>
<gene>
    <name evidence="1" type="ORF">T4D_16123</name>
</gene>